<dbReference type="EMBL" id="JAKJXP020000024">
    <property type="protein sequence ID" value="KAK7753968.1"/>
    <property type="molecule type" value="Genomic_DNA"/>
</dbReference>
<protein>
    <submittedName>
        <fullName evidence="2">Uncharacterized protein</fullName>
    </submittedName>
</protein>
<sequence length="284" mass="31462">MPGVVLAPESRTQPRGVSIGNYAPNRSHLAGCILWLPERGEDTYNAFDTGDSDDGGHTLDPGCYNHPVVVLSSEAHKGKVVILILTSFNDTDLALRHPYDSRARLAHLPIEPCLPHPDNGRLLTLEDRSLRLRKNSYVKTTRLHTVAYRQLEAYDRRGATFALSRRSYQELVEYAQYPVPLPGITPTPLLQPPPPRRENIYSLSGNGDTAAASPVLPATAWRQSTRPTAHSSATAGLGEKDMAVPWQSLLMWVGLFMLTVPLCLILLYVAFVCMCLKFFFGKLL</sequence>
<accession>A0AAN9V5N7</accession>
<dbReference type="Proteomes" id="UP001320420">
    <property type="component" value="Unassembled WGS sequence"/>
</dbReference>
<comment type="caution">
    <text evidence="2">The sequence shown here is derived from an EMBL/GenBank/DDBJ whole genome shotgun (WGS) entry which is preliminary data.</text>
</comment>
<evidence type="ECO:0000256" key="1">
    <source>
        <dbReference type="SAM" id="Phobius"/>
    </source>
</evidence>
<proteinExistence type="predicted"/>
<evidence type="ECO:0000313" key="2">
    <source>
        <dbReference type="EMBL" id="KAK7753968.1"/>
    </source>
</evidence>
<keyword evidence="1" id="KW-1133">Transmembrane helix</keyword>
<dbReference type="PANTHER" id="PTHR37048:SF2">
    <property type="entry name" value="QUESTIONABLE PROTEIN"/>
    <property type="match status" value="1"/>
</dbReference>
<keyword evidence="1" id="KW-0812">Transmembrane</keyword>
<organism evidence="2 3">
    <name type="scientific">Diatrype stigma</name>
    <dbReference type="NCBI Taxonomy" id="117547"/>
    <lineage>
        <taxon>Eukaryota</taxon>
        <taxon>Fungi</taxon>
        <taxon>Dikarya</taxon>
        <taxon>Ascomycota</taxon>
        <taxon>Pezizomycotina</taxon>
        <taxon>Sordariomycetes</taxon>
        <taxon>Xylariomycetidae</taxon>
        <taxon>Xylariales</taxon>
        <taxon>Diatrypaceae</taxon>
        <taxon>Diatrype</taxon>
    </lineage>
</organism>
<name>A0AAN9V5N7_9PEZI</name>
<dbReference type="PANTHER" id="PTHR37048">
    <property type="entry name" value="QUESTIONABLE PROTEIN"/>
    <property type="match status" value="1"/>
</dbReference>
<evidence type="ECO:0000313" key="3">
    <source>
        <dbReference type="Proteomes" id="UP001320420"/>
    </source>
</evidence>
<feature type="transmembrane region" description="Helical" evidence="1">
    <location>
        <begin position="249"/>
        <end position="280"/>
    </location>
</feature>
<reference evidence="2 3" key="1">
    <citation type="submission" date="2024-02" db="EMBL/GenBank/DDBJ databases">
        <title>De novo assembly and annotation of 12 fungi associated with fruit tree decline syndrome in Ontario, Canada.</title>
        <authorList>
            <person name="Sulman M."/>
            <person name="Ellouze W."/>
            <person name="Ilyukhin E."/>
        </authorList>
    </citation>
    <scope>NUCLEOTIDE SEQUENCE [LARGE SCALE GENOMIC DNA]</scope>
    <source>
        <strain evidence="2 3">M11/M66-122</strain>
    </source>
</reference>
<dbReference type="AlphaFoldDB" id="A0AAN9V5N7"/>
<gene>
    <name evidence="2" type="ORF">SLS62_004067</name>
</gene>
<keyword evidence="3" id="KW-1185">Reference proteome</keyword>
<keyword evidence="1" id="KW-0472">Membrane</keyword>